<dbReference type="Proteomes" id="UP000184442">
    <property type="component" value="Unassembled WGS sequence"/>
</dbReference>
<evidence type="ECO:0000313" key="1">
    <source>
        <dbReference type="EMBL" id="SHJ41364.1"/>
    </source>
</evidence>
<keyword evidence="2" id="KW-1185">Reference proteome</keyword>
<proteinExistence type="predicted"/>
<reference evidence="1 2" key="1">
    <citation type="submission" date="2016-11" db="EMBL/GenBank/DDBJ databases">
        <authorList>
            <person name="Jaros S."/>
            <person name="Januszkiewicz K."/>
            <person name="Wedrychowicz H."/>
        </authorList>
    </citation>
    <scope>NUCLEOTIDE SEQUENCE [LARGE SCALE GENOMIC DNA]</scope>
    <source>
        <strain evidence="1 2">DSM 19022</strain>
    </source>
</reference>
<organism evidence="1 2">
    <name type="scientific">Lutispora thermophila DSM 19022</name>
    <dbReference type="NCBI Taxonomy" id="1122184"/>
    <lineage>
        <taxon>Bacteria</taxon>
        <taxon>Bacillati</taxon>
        <taxon>Bacillota</taxon>
        <taxon>Clostridia</taxon>
        <taxon>Lutisporales</taxon>
        <taxon>Lutisporaceae</taxon>
        <taxon>Lutispora</taxon>
    </lineage>
</organism>
<dbReference type="STRING" id="1122184.SAMN02745176_03495"/>
<dbReference type="EMBL" id="FQZS01000048">
    <property type="protein sequence ID" value="SHJ41364.1"/>
    <property type="molecule type" value="Genomic_DNA"/>
</dbReference>
<dbReference type="Gene3D" id="1.10.287.950">
    <property type="entry name" value="Methyl-accepting chemotaxis protein"/>
    <property type="match status" value="1"/>
</dbReference>
<accession>A0A1M6J3R8</accession>
<dbReference type="AlphaFoldDB" id="A0A1M6J3R8"/>
<protein>
    <submittedName>
        <fullName evidence="1">Methyl-accepting chemotaxis protein</fullName>
    </submittedName>
</protein>
<sequence length="113" mass="12697">QAAKEQAKGVEEVVKGIGNAREQVRQITVAVKEQAKNVDDVLGNMRNVTEEASQVTKATKLQTGEVEQLHKVISEFAEVVNLRCREMERIVSISKEIITYVDEIKEALAEFER</sequence>
<name>A0A1M6J3R8_9FIRM</name>
<dbReference type="SUPFAM" id="SSF58104">
    <property type="entry name" value="Methyl-accepting chemotaxis protein (MCP) signaling domain"/>
    <property type="match status" value="1"/>
</dbReference>
<evidence type="ECO:0000313" key="2">
    <source>
        <dbReference type="Proteomes" id="UP000184442"/>
    </source>
</evidence>
<feature type="non-terminal residue" evidence="1">
    <location>
        <position position="1"/>
    </location>
</feature>
<gene>
    <name evidence="1" type="ORF">SAMN02745176_03495</name>
</gene>